<dbReference type="GO" id="GO:0016887">
    <property type="term" value="F:ATP hydrolysis activity"/>
    <property type="evidence" value="ECO:0007669"/>
    <property type="project" value="InterPro"/>
</dbReference>
<dbReference type="GO" id="GO:0006302">
    <property type="term" value="P:double-strand break repair"/>
    <property type="evidence" value="ECO:0007669"/>
    <property type="project" value="TreeGrafter"/>
</dbReference>
<gene>
    <name evidence="2" type="ORF">ENS29_11815</name>
</gene>
<dbReference type="PANTHER" id="PTHR32182:SF22">
    <property type="entry name" value="ATP-DEPENDENT ENDONUCLEASE, OLD FAMILY-RELATED"/>
    <property type="match status" value="1"/>
</dbReference>
<dbReference type="InterPro" id="IPR014555">
    <property type="entry name" value="RecF-like"/>
</dbReference>
<name>A0A7C4VQT7_9BACT</name>
<comment type="caution">
    <text evidence="2">The sequence shown here is derived from an EMBL/GenBank/DDBJ whole genome shotgun (WGS) entry which is preliminary data.</text>
</comment>
<sequence>MRRPLDDLSINGFKSIRSLKDFKLNQLNLLVGANGAGKSNFVSFFRMLRAMSEEGLATFVTENGGADGFFFGGPKHTPEIEAHLKFGQNEYRFTLAPTASVKLMVKEEAVLYTGGDGWKRYAGGGTESQLKQWKEKRSNWGSHYGPEHYVYEAVSSWLVYHFHDTSATAGMRRDHSVRNWRELQPDASNIAAFLLRLKTRNPECFEQIREAVQIIAPFFDDFLLEPETQGDNEVVRLEWRQKGSSYPFQPWQLSDGTIRFICLATALLQPSPPSTIVIDEPELGLHPFALDVLAGLMRDASERTQLIVSTQSPALLNHFDPSEVIVVDREAGASRFRRLDAESLSEWLRDFALGDLWQKNVFDGGPVHE</sequence>
<dbReference type="PIRSF" id="PIRSF029347">
    <property type="entry name" value="RecF"/>
    <property type="match status" value="1"/>
</dbReference>
<evidence type="ECO:0000259" key="1">
    <source>
        <dbReference type="Pfam" id="PF13304"/>
    </source>
</evidence>
<dbReference type="InterPro" id="IPR003959">
    <property type="entry name" value="ATPase_AAA_core"/>
</dbReference>
<evidence type="ECO:0000313" key="2">
    <source>
        <dbReference type="EMBL" id="HGU33531.1"/>
    </source>
</evidence>
<dbReference type="Pfam" id="PF13304">
    <property type="entry name" value="AAA_21"/>
    <property type="match status" value="1"/>
</dbReference>
<reference evidence="2" key="1">
    <citation type="journal article" date="2020" name="mSystems">
        <title>Genome- and Community-Level Interaction Insights into Carbon Utilization and Element Cycling Functions of Hydrothermarchaeota in Hydrothermal Sediment.</title>
        <authorList>
            <person name="Zhou Z."/>
            <person name="Liu Y."/>
            <person name="Xu W."/>
            <person name="Pan J."/>
            <person name="Luo Z.H."/>
            <person name="Li M."/>
        </authorList>
    </citation>
    <scope>NUCLEOTIDE SEQUENCE [LARGE SCALE GENOMIC DNA]</scope>
    <source>
        <strain evidence="2">SpSt-477</strain>
    </source>
</reference>
<organism evidence="2">
    <name type="scientific">Desulfatirhabdium butyrativorans</name>
    <dbReference type="NCBI Taxonomy" id="340467"/>
    <lineage>
        <taxon>Bacteria</taxon>
        <taxon>Pseudomonadati</taxon>
        <taxon>Thermodesulfobacteriota</taxon>
        <taxon>Desulfobacteria</taxon>
        <taxon>Desulfobacterales</taxon>
        <taxon>Desulfatirhabdiaceae</taxon>
        <taxon>Desulfatirhabdium</taxon>
    </lineage>
</organism>
<dbReference type="PANTHER" id="PTHR32182">
    <property type="entry name" value="DNA REPLICATION AND REPAIR PROTEIN RECF"/>
    <property type="match status" value="1"/>
</dbReference>
<dbReference type="AlphaFoldDB" id="A0A7C4VQT7"/>
<dbReference type="Gene3D" id="3.40.50.300">
    <property type="entry name" value="P-loop containing nucleotide triphosphate hydrolases"/>
    <property type="match status" value="1"/>
</dbReference>
<dbReference type="GO" id="GO:0005524">
    <property type="term" value="F:ATP binding"/>
    <property type="evidence" value="ECO:0007669"/>
    <property type="project" value="InterPro"/>
</dbReference>
<protein>
    <submittedName>
        <fullName evidence="2">Recombinase RecF</fullName>
    </submittedName>
</protein>
<dbReference type="EMBL" id="DSUH01000269">
    <property type="protein sequence ID" value="HGU33531.1"/>
    <property type="molecule type" value="Genomic_DNA"/>
</dbReference>
<dbReference type="GO" id="GO:0000731">
    <property type="term" value="P:DNA synthesis involved in DNA repair"/>
    <property type="evidence" value="ECO:0007669"/>
    <property type="project" value="TreeGrafter"/>
</dbReference>
<dbReference type="SUPFAM" id="SSF52540">
    <property type="entry name" value="P-loop containing nucleoside triphosphate hydrolases"/>
    <property type="match status" value="1"/>
</dbReference>
<accession>A0A7C4VQT7</accession>
<proteinExistence type="predicted"/>
<dbReference type="InterPro" id="IPR027417">
    <property type="entry name" value="P-loop_NTPase"/>
</dbReference>
<dbReference type="CDD" id="cd00267">
    <property type="entry name" value="ABC_ATPase"/>
    <property type="match status" value="1"/>
</dbReference>
<feature type="domain" description="ATPase AAA-type core" evidence="1">
    <location>
        <begin position="192"/>
        <end position="317"/>
    </location>
</feature>